<feature type="compositionally biased region" description="Pro residues" evidence="1">
    <location>
        <begin position="21"/>
        <end position="33"/>
    </location>
</feature>
<feature type="region of interest" description="Disordered" evidence="1">
    <location>
        <begin position="1"/>
        <end position="65"/>
    </location>
</feature>
<dbReference type="KEGG" id="slj:EGC82_09230"/>
<evidence type="ECO:0000313" key="3">
    <source>
        <dbReference type="Proteomes" id="UP000278035"/>
    </source>
</evidence>
<gene>
    <name evidence="2" type="ORF">EGC82_09230</name>
</gene>
<dbReference type="Proteomes" id="UP000278035">
    <property type="component" value="Chromosome"/>
</dbReference>
<organism evidence="2 3">
    <name type="scientific">Shewanella livingstonensis</name>
    <dbReference type="NCBI Taxonomy" id="150120"/>
    <lineage>
        <taxon>Bacteria</taxon>
        <taxon>Pseudomonadati</taxon>
        <taxon>Pseudomonadota</taxon>
        <taxon>Gammaproteobacteria</taxon>
        <taxon>Alteromonadales</taxon>
        <taxon>Shewanellaceae</taxon>
        <taxon>Shewanella</taxon>
    </lineage>
</organism>
<feature type="compositionally biased region" description="Low complexity" evidence="1">
    <location>
        <begin position="1"/>
        <end position="15"/>
    </location>
</feature>
<reference evidence="3" key="1">
    <citation type="submission" date="2018-11" db="EMBL/GenBank/DDBJ databases">
        <title>Shewanella sp. M2.</title>
        <authorList>
            <person name="Hwang Y.J."/>
            <person name="Hwang C.Y."/>
        </authorList>
    </citation>
    <scope>NUCLEOTIDE SEQUENCE [LARGE SCALE GENOMIC DNA]</scope>
    <source>
        <strain evidence="3">LMG 19866</strain>
    </source>
</reference>
<name>A0A3G8LW75_9GAMM</name>
<dbReference type="EMBL" id="CP034015">
    <property type="protein sequence ID" value="AZG72928.1"/>
    <property type="molecule type" value="Genomic_DNA"/>
</dbReference>
<dbReference type="AlphaFoldDB" id="A0A3G8LW75"/>
<protein>
    <submittedName>
        <fullName evidence="2">Uncharacterized protein</fullName>
    </submittedName>
</protein>
<feature type="compositionally biased region" description="Polar residues" evidence="1">
    <location>
        <begin position="41"/>
        <end position="62"/>
    </location>
</feature>
<evidence type="ECO:0000256" key="1">
    <source>
        <dbReference type="SAM" id="MobiDB-lite"/>
    </source>
</evidence>
<sequence length="120" mass="12642">MQVTSGSTSMQMTSTENTQRPPHPSGPPPPKGSVPPGLDTAVSTLTDNQQQSTTDMLSSLTDDQQESLKSMLDELKPLTGGLSDEDIGSIFFEALSSIYNSDKTETASGNSASVNVDIYA</sequence>
<dbReference type="RefSeq" id="WP_124730491.1">
    <property type="nucleotide sequence ID" value="NZ_CBCSKC010000075.1"/>
</dbReference>
<evidence type="ECO:0000313" key="2">
    <source>
        <dbReference type="EMBL" id="AZG72928.1"/>
    </source>
</evidence>
<proteinExistence type="predicted"/>
<accession>A0A3G8LW75</accession>
<keyword evidence="3" id="KW-1185">Reference proteome</keyword>
<dbReference type="OrthoDB" id="6272508at2"/>